<evidence type="ECO:0000256" key="3">
    <source>
        <dbReference type="ARBA" id="ARBA00022692"/>
    </source>
</evidence>
<dbReference type="InterPro" id="IPR020846">
    <property type="entry name" value="MFS_dom"/>
</dbReference>
<evidence type="ECO:0000256" key="1">
    <source>
        <dbReference type="ARBA" id="ARBA00004651"/>
    </source>
</evidence>
<gene>
    <name evidence="7" type="ORF">COOX1_0825</name>
</gene>
<evidence type="ECO:0000256" key="4">
    <source>
        <dbReference type="ARBA" id="ARBA00022989"/>
    </source>
</evidence>
<dbReference type="GO" id="GO:0005886">
    <property type="term" value="C:plasma membrane"/>
    <property type="evidence" value="ECO:0007669"/>
    <property type="project" value="UniProtKB-SubCell"/>
</dbReference>
<evidence type="ECO:0000313" key="7">
    <source>
        <dbReference type="EMBL" id="CAB3391265.1"/>
    </source>
</evidence>
<name>A0A6F9E445_9BACL</name>
<dbReference type="EMBL" id="LR792683">
    <property type="protein sequence ID" value="CAB3391265.1"/>
    <property type="molecule type" value="Genomic_DNA"/>
</dbReference>
<keyword evidence="3" id="KW-0812">Transmembrane</keyword>
<dbReference type="Proteomes" id="UP000502196">
    <property type="component" value="Chromosome"/>
</dbReference>
<dbReference type="RefSeq" id="WP_197945548.1">
    <property type="nucleotide sequence ID" value="NZ_CP047971.1"/>
</dbReference>
<dbReference type="Gene3D" id="1.20.1250.20">
    <property type="entry name" value="MFS general substrate transporter like domains"/>
    <property type="match status" value="1"/>
</dbReference>
<keyword evidence="5" id="KW-0472">Membrane</keyword>
<evidence type="ECO:0000256" key="5">
    <source>
        <dbReference type="ARBA" id="ARBA00023136"/>
    </source>
</evidence>
<dbReference type="GO" id="GO:0022857">
    <property type="term" value="F:transmembrane transporter activity"/>
    <property type="evidence" value="ECO:0007669"/>
    <property type="project" value="InterPro"/>
</dbReference>
<feature type="domain" description="Major facilitator superfamily (MFS) profile" evidence="6">
    <location>
        <begin position="2"/>
        <end position="51"/>
    </location>
</feature>
<evidence type="ECO:0000256" key="2">
    <source>
        <dbReference type="ARBA" id="ARBA00022448"/>
    </source>
</evidence>
<comment type="subcellular location">
    <subcellularLocation>
        <location evidence="1">Cell membrane</location>
        <topology evidence="1">Multi-pass membrane protein</topology>
    </subcellularLocation>
</comment>
<dbReference type="PROSITE" id="PS50850">
    <property type="entry name" value="MFS"/>
    <property type="match status" value="1"/>
</dbReference>
<keyword evidence="4" id="KW-1133">Transmembrane helix</keyword>
<reference evidence="7 8" key="1">
    <citation type="submission" date="2020-04" db="EMBL/GenBank/DDBJ databases">
        <authorList>
            <person name="Hogendoorn C."/>
        </authorList>
    </citation>
    <scope>NUCLEOTIDE SEQUENCE [LARGE SCALE GENOMIC DNA]</scope>
    <source>
        <strain evidence="7">COOX1</strain>
    </source>
</reference>
<evidence type="ECO:0000313" key="8">
    <source>
        <dbReference type="Proteomes" id="UP000502196"/>
    </source>
</evidence>
<evidence type="ECO:0000259" key="6">
    <source>
        <dbReference type="PROSITE" id="PS50850"/>
    </source>
</evidence>
<protein>
    <recommendedName>
        <fullName evidence="6">Major facilitator superfamily (MFS) profile domain-containing protein</fullName>
    </recommendedName>
</protein>
<proteinExistence type="predicted"/>
<dbReference type="SUPFAM" id="SSF103473">
    <property type="entry name" value="MFS general substrate transporter"/>
    <property type="match status" value="1"/>
</dbReference>
<sequence>MWLGTVCIGAFMAALDASIINIALPVLKKEFGVDIHIVEWVSLIYLLTLGG</sequence>
<keyword evidence="2" id="KW-0813">Transport</keyword>
<dbReference type="AlphaFoldDB" id="A0A6F9E445"/>
<organism evidence="7 8">
    <name type="scientific">Kyrpidia spormannii</name>
    <dbReference type="NCBI Taxonomy" id="2055160"/>
    <lineage>
        <taxon>Bacteria</taxon>
        <taxon>Bacillati</taxon>
        <taxon>Bacillota</taxon>
        <taxon>Bacilli</taxon>
        <taxon>Bacillales</taxon>
        <taxon>Alicyclobacillaceae</taxon>
        <taxon>Kyrpidia</taxon>
    </lineage>
</organism>
<dbReference type="InterPro" id="IPR036259">
    <property type="entry name" value="MFS_trans_sf"/>
</dbReference>
<accession>A0A6F9E445</accession>